<dbReference type="GO" id="GO:0003723">
    <property type="term" value="F:RNA binding"/>
    <property type="evidence" value="ECO:0007669"/>
    <property type="project" value="InterPro"/>
</dbReference>
<dbReference type="EMBL" id="JALJOS010000005">
    <property type="protein sequence ID" value="KAK9839124.1"/>
    <property type="molecule type" value="Genomic_DNA"/>
</dbReference>
<evidence type="ECO:0000259" key="1">
    <source>
        <dbReference type="SMART" id="SM00322"/>
    </source>
</evidence>
<dbReference type="InterPro" id="IPR004088">
    <property type="entry name" value="KH_dom_type_1"/>
</dbReference>
<evidence type="ECO:0000313" key="3">
    <source>
        <dbReference type="Proteomes" id="UP001438707"/>
    </source>
</evidence>
<evidence type="ECO:0000313" key="2">
    <source>
        <dbReference type="EMBL" id="KAK9839124.1"/>
    </source>
</evidence>
<comment type="caution">
    <text evidence="2">The sequence shown here is derived from an EMBL/GenBank/DDBJ whole genome shotgun (WGS) entry which is preliminary data.</text>
</comment>
<gene>
    <name evidence="2" type="ORF">WJX74_009929</name>
</gene>
<feature type="domain" description="K Homology" evidence="1">
    <location>
        <begin position="3"/>
        <end position="67"/>
    </location>
</feature>
<dbReference type="SMART" id="SM00322">
    <property type="entry name" value="KH"/>
    <property type="match status" value="1"/>
</dbReference>
<dbReference type="Proteomes" id="UP001438707">
    <property type="component" value="Unassembled WGS sequence"/>
</dbReference>
<dbReference type="Gene3D" id="3.30.1370.10">
    <property type="entry name" value="K Homology domain, type 1"/>
    <property type="match status" value="1"/>
</dbReference>
<name>A0AAW1RZJ7_9CHLO</name>
<dbReference type="InterPro" id="IPR036612">
    <property type="entry name" value="KH_dom_type_1_sf"/>
</dbReference>
<organism evidence="2 3">
    <name type="scientific">Apatococcus lobatus</name>
    <dbReference type="NCBI Taxonomy" id="904363"/>
    <lineage>
        <taxon>Eukaryota</taxon>
        <taxon>Viridiplantae</taxon>
        <taxon>Chlorophyta</taxon>
        <taxon>core chlorophytes</taxon>
        <taxon>Trebouxiophyceae</taxon>
        <taxon>Chlorellales</taxon>
        <taxon>Chlorellaceae</taxon>
        <taxon>Apatococcus</taxon>
    </lineage>
</organism>
<dbReference type="CDD" id="cd00105">
    <property type="entry name" value="KH-I"/>
    <property type="match status" value="1"/>
</dbReference>
<dbReference type="SUPFAM" id="SSF54791">
    <property type="entry name" value="Eukaryotic type KH-domain (KH-domain type I)"/>
    <property type="match status" value="1"/>
</dbReference>
<reference evidence="2 3" key="1">
    <citation type="journal article" date="2024" name="Nat. Commun.">
        <title>Phylogenomics reveals the evolutionary origins of lichenization in chlorophyte algae.</title>
        <authorList>
            <person name="Puginier C."/>
            <person name="Libourel C."/>
            <person name="Otte J."/>
            <person name="Skaloud P."/>
            <person name="Haon M."/>
            <person name="Grisel S."/>
            <person name="Petersen M."/>
            <person name="Berrin J.G."/>
            <person name="Delaux P.M."/>
            <person name="Dal Grande F."/>
            <person name="Keller J."/>
        </authorList>
    </citation>
    <scope>NUCLEOTIDE SEQUENCE [LARGE SCALE GENOMIC DNA]</scope>
    <source>
        <strain evidence="2 3">SAG 2145</strain>
    </source>
</reference>
<accession>A0AAW1RZJ7</accession>
<proteinExistence type="predicted"/>
<dbReference type="Pfam" id="PF00013">
    <property type="entry name" value="KH_1"/>
    <property type="match status" value="1"/>
</dbReference>
<sequence length="92" mass="9896">MRSGQQELVKIPGDYPVGMVVGKHGSNLKDLTARSGALFQVIGQNVLLDGTAGNIAQAKRLLRGQFSSFQASESARGHGLRFQVRTSGLERE</sequence>
<dbReference type="AlphaFoldDB" id="A0AAW1RZJ7"/>
<keyword evidence="3" id="KW-1185">Reference proteome</keyword>
<dbReference type="InterPro" id="IPR004087">
    <property type="entry name" value="KH_dom"/>
</dbReference>
<protein>
    <recommendedName>
        <fullName evidence="1">K Homology domain-containing protein</fullName>
    </recommendedName>
</protein>